<sequence>LGAGADVDADADERGSTSNTGSTRPAATRPAPTRPAPTRPAPTRPAAASPGPSLMEAISLATFSQPAAPLATQLVRALRCGDMALAQSAFASVERAAEDFPTVRAFSALLSYAVAMRDPALLEAKWRQMLARGLAPDVQAHRLRVRGHALADDLLRTRRAYTDMLDMGLCDHRAVAALVRCAVRCNHLSLATTAMRDAERERGVSLAAGCYNYVLSRYETMGAEGVARLWRLFRRMVDAEDLRLVRPLASLDAGRAVDAHMASFVDLRGSLDYLGGGHGLQRPGHLAPPPPTTTTTSSSGKKARKALVNWLTSRAAFPAAPTLFAPNEPDGLGGPKRLCGLVPPPDATTFIIVMRASGKLQQWSSVLAVWQALEQFNRRLDCLAQQQHQEGDQGGCGAVAAGKLKVAPFSRLVGWTALAYCRLGRREDALELWENARKNGWLSDAALDTGMDGMLERLATKNKI</sequence>
<dbReference type="Proteomes" id="UP001150581">
    <property type="component" value="Unassembled WGS sequence"/>
</dbReference>
<name>A0ACC1I6V1_9FUNG</name>
<keyword evidence="2" id="KW-1185">Reference proteome</keyword>
<accession>A0ACC1I6V1</accession>
<feature type="non-terminal residue" evidence="1">
    <location>
        <position position="1"/>
    </location>
</feature>
<comment type="caution">
    <text evidence="1">The sequence shown here is derived from an EMBL/GenBank/DDBJ whole genome shotgun (WGS) entry which is preliminary data.</text>
</comment>
<evidence type="ECO:0000313" key="2">
    <source>
        <dbReference type="Proteomes" id="UP001150581"/>
    </source>
</evidence>
<evidence type="ECO:0000313" key="1">
    <source>
        <dbReference type="EMBL" id="KAJ1888788.1"/>
    </source>
</evidence>
<dbReference type="EMBL" id="JANBPG010001674">
    <property type="protein sequence ID" value="KAJ1888788.1"/>
    <property type="molecule type" value="Genomic_DNA"/>
</dbReference>
<protein>
    <submittedName>
        <fullName evidence="1">Uncharacterized protein</fullName>
    </submittedName>
</protein>
<reference evidence="1" key="1">
    <citation type="submission" date="2022-07" db="EMBL/GenBank/DDBJ databases">
        <title>Phylogenomic reconstructions and comparative analyses of Kickxellomycotina fungi.</title>
        <authorList>
            <person name="Reynolds N.K."/>
            <person name="Stajich J.E."/>
            <person name="Barry K."/>
            <person name="Grigoriev I.V."/>
            <person name="Crous P."/>
            <person name="Smith M.E."/>
        </authorList>
    </citation>
    <scope>NUCLEOTIDE SEQUENCE</scope>
    <source>
        <strain evidence="1">Benny 63K</strain>
    </source>
</reference>
<organism evidence="1 2">
    <name type="scientific">Kickxella alabastrina</name>
    <dbReference type="NCBI Taxonomy" id="61397"/>
    <lineage>
        <taxon>Eukaryota</taxon>
        <taxon>Fungi</taxon>
        <taxon>Fungi incertae sedis</taxon>
        <taxon>Zoopagomycota</taxon>
        <taxon>Kickxellomycotina</taxon>
        <taxon>Kickxellomycetes</taxon>
        <taxon>Kickxellales</taxon>
        <taxon>Kickxellaceae</taxon>
        <taxon>Kickxella</taxon>
    </lineage>
</organism>
<proteinExistence type="predicted"/>
<gene>
    <name evidence="1" type="ORF">LPJ66_008390</name>
</gene>